<proteinExistence type="predicted"/>
<dbReference type="EMBL" id="BMAO01026978">
    <property type="protein sequence ID" value="GFR13743.1"/>
    <property type="molecule type" value="Genomic_DNA"/>
</dbReference>
<comment type="caution">
    <text evidence="2">The sequence shown here is derived from an EMBL/GenBank/DDBJ whole genome shotgun (WGS) entry which is preliminary data.</text>
</comment>
<name>A0A8X6H021_TRICU</name>
<dbReference type="PANTHER" id="PTHR42921:SF1">
    <property type="entry name" value="ACETOACETYL-COA SYNTHETASE"/>
    <property type="match status" value="1"/>
</dbReference>
<dbReference type="Gene3D" id="3.30.300.30">
    <property type="match status" value="1"/>
</dbReference>
<reference evidence="2" key="1">
    <citation type="submission" date="2020-07" db="EMBL/GenBank/DDBJ databases">
        <title>Multicomponent nature underlies the extraordinary mechanical properties of spider dragline silk.</title>
        <authorList>
            <person name="Kono N."/>
            <person name="Nakamura H."/>
            <person name="Mori M."/>
            <person name="Yoshida Y."/>
            <person name="Ohtoshi R."/>
            <person name="Malay A.D."/>
            <person name="Moran D.A.P."/>
            <person name="Tomita M."/>
            <person name="Numata K."/>
            <person name="Arakawa K."/>
        </authorList>
    </citation>
    <scope>NUCLEOTIDE SEQUENCE</scope>
</reference>
<evidence type="ECO:0000313" key="3">
    <source>
        <dbReference type="Proteomes" id="UP000887116"/>
    </source>
</evidence>
<sequence>MNFTIQFLPLLCVCFVLIRGINGSYKTYSYFDDYLNSLGEEQQSKITREAQDIEGSGAEPDSQQVMQSFNLPLRTDPGLKFDHLKLLTMGASPAKKRNYEFIYENLRTKDVFLGSQYGATEMFGDFTGFDYNLPSYMGECQVPTLACDVQCFDENGKSVVGQRGEVVIANPVPSLPVFIWGDKDKKRLHDTYLSKYQGVWCQNDECWVNPETKGIIVIGRSDDMMKQFGELISAADIYFAIDHVVELSDYICVSQIFEEDERIILFVKLKEGYALTDALKIKIASAIKKELEKSSVPRIILQVEDIPYNLNNKKMESIVRKIVATNTIPQVSNIKNPESLRFFLGHPELQQDAKIICA</sequence>
<accession>A0A8X6H021</accession>
<dbReference type="InterPro" id="IPR042099">
    <property type="entry name" value="ANL_N_sf"/>
</dbReference>
<keyword evidence="1" id="KW-0732">Signal</keyword>
<organism evidence="2 3">
    <name type="scientific">Trichonephila clavata</name>
    <name type="common">Joro spider</name>
    <name type="synonym">Nephila clavata</name>
    <dbReference type="NCBI Taxonomy" id="2740835"/>
    <lineage>
        <taxon>Eukaryota</taxon>
        <taxon>Metazoa</taxon>
        <taxon>Ecdysozoa</taxon>
        <taxon>Arthropoda</taxon>
        <taxon>Chelicerata</taxon>
        <taxon>Arachnida</taxon>
        <taxon>Araneae</taxon>
        <taxon>Araneomorphae</taxon>
        <taxon>Entelegynae</taxon>
        <taxon>Araneoidea</taxon>
        <taxon>Nephilidae</taxon>
        <taxon>Trichonephila</taxon>
    </lineage>
</organism>
<evidence type="ECO:0000256" key="1">
    <source>
        <dbReference type="SAM" id="SignalP"/>
    </source>
</evidence>
<feature type="chain" id="PRO_5036504589" evidence="1">
    <location>
        <begin position="24"/>
        <end position="358"/>
    </location>
</feature>
<dbReference type="Proteomes" id="UP000887116">
    <property type="component" value="Unassembled WGS sequence"/>
</dbReference>
<dbReference type="PANTHER" id="PTHR42921">
    <property type="entry name" value="ACETOACETYL-COA SYNTHETASE"/>
    <property type="match status" value="1"/>
</dbReference>
<dbReference type="SUPFAM" id="SSF56801">
    <property type="entry name" value="Acetyl-CoA synthetase-like"/>
    <property type="match status" value="1"/>
</dbReference>
<dbReference type="Gene3D" id="3.40.50.12780">
    <property type="entry name" value="N-terminal domain of ligase-like"/>
    <property type="match status" value="1"/>
</dbReference>
<protein>
    <submittedName>
        <fullName evidence="2">Acetoacetyl-CoA synthetase</fullName>
    </submittedName>
</protein>
<gene>
    <name evidence="2" type="primary">AACS</name>
    <name evidence="2" type="ORF">TNCT_345181</name>
</gene>
<dbReference type="AlphaFoldDB" id="A0A8X6H021"/>
<dbReference type="OrthoDB" id="10253869at2759"/>
<dbReference type="GO" id="GO:0030729">
    <property type="term" value="F:acetoacetate-CoA ligase activity"/>
    <property type="evidence" value="ECO:0007669"/>
    <property type="project" value="TreeGrafter"/>
</dbReference>
<dbReference type="InterPro" id="IPR045851">
    <property type="entry name" value="AMP-bd_C_sf"/>
</dbReference>
<evidence type="ECO:0000313" key="2">
    <source>
        <dbReference type="EMBL" id="GFR13743.1"/>
    </source>
</evidence>
<feature type="signal peptide" evidence="1">
    <location>
        <begin position="1"/>
        <end position="23"/>
    </location>
</feature>
<keyword evidence="3" id="KW-1185">Reference proteome</keyword>